<accession>C8NBC4</accession>
<evidence type="ECO:0000313" key="3">
    <source>
        <dbReference type="Proteomes" id="UP000004870"/>
    </source>
</evidence>
<feature type="compositionally biased region" description="Basic and acidic residues" evidence="1">
    <location>
        <begin position="41"/>
        <end position="60"/>
    </location>
</feature>
<protein>
    <submittedName>
        <fullName evidence="2">Uncharacterized protein</fullName>
    </submittedName>
</protein>
<evidence type="ECO:0000256" key="1">
    <source>
        <dbReference type="SAM" id="MobiDB-lite"/>
    </source>
</evidence>
<name>C8NBC4_CARH6</name>
<gene>
    <name evidence="2" type="ORF">HMPREF0198_1802</name>
</gene>
<keyword evidence="3" id="KW-1185">Reference proteome</keyword>
<organism evidence="2 3">
    <name type="scientific">Cardiobacterium hominis (strain ATCC 15826 / DSM 8339 / NCTC 10426 / 6573)</name>
    <dbReference type="NCBI Taxonomy" id="638300"/>
    <lineage>
        <taxon>Bacteria</taxon>
        <taxon>Pseudomonadati</taxon>
        <taxon>Pseudomonadota</taxon>
        <taxon>Gammaproteobacteria</taxon>
        <taxon>Cardiobacteriales</taxon>
        <taxon>Cardiobacteriaceae</taxon>
        <taxon>Cardiobacterium</taxon>
    </lineage>
</organism>
<dbReference type="STRING" id="2718.CHUV0807_1967"/>
<reference evidence="2 3" key="1">
    <citation type="submission" date="2009-08" db="EMBL/GenBank/DDBJ databases">
        <authorList>
            <person name="Qin X."/>
            <person name="Bachman B."/>
            <person name="Battles P."/>
            <person name="Bell A."/>
            <person name="Bess C."/>
            <person name="Bickham C."/>
            <person name="Chaboub L."/>
            <person name="Chen D."/>
            <person name="Coyle M."/>
            <person name="Deiros D.R."/>
            <person name="Dinh H."/>
            <person name="Forbes L."/>
            <person name="Fowler G."/>
            <person name="Francisco L."/>
            <person name="Fu Q."/>
            <person name="Gubbala S."/>
            <person name="Hale W."/>
            <person name="Han Y."/>
            <person name="Hemphill L."/>
            <person name="Highlander S.K."/>
            <person name="Hirani K."/>
            <person name="Hogues M."/>
            <person name="Jackson L."/>
            <person name="Jakkamsetti A."/>
            <person name="Javaid M."/>
            <person name="Jiang H."/>
            <person name="Korchina V."/>
            <person name="Kovar C."/>
            <person name="Lara F."/>
            <person name="Lee S."/>
            <person name="Mata R."/>
            <person name="Mathew T."/>
            <person name="Moen C."/>
            <person name="Morales K."/>
            <person name="Munidasa M."/>
            <person name="Nazareth L."/>
            <person name="Ngo R."/>
            <person name="Nguyen L."/>
            <person name="Okwuonu G."/>
            <person name="Ongeri F."/>
            <person name="Patil S."/>
            <person name="Petrosino J."/>
            <person name="Pham C."/>
            <person name="Pham P."/>
            <person name="Pu L.-L."/>
            <person name="Puazo M."/>
            <person name="Raj R."/>
            <person name="Reid J."/>
            <person name="Rouhana J."/>
            <person name="Saada N."/>
            <person name="Shang Y."/>
            <person name="Simmons D."/>
            <person name="Thornton R."/>
            <person name="Warren J."/>
            <person name="Weissenberger G."/>
            <person name="Zhang J."/>
            <person name="Zhang L."/>
            <person name="Zhou C."/>
            <person name="Zhu D."/>
            <person name="Muzny D."/>
            <person name="Worley K."/>
            <person name="Gibbs R."/>
        </authorList>
    </citation>
    <scope>NUCLEOTIDE SEQUENCE [LARGE SCALE GENOMIC DNA]</scope>
    <source>
        <strain evidence="3">ATCC 15826 / DSM 8339 / NCTC 10426 / 6573</strain>
    </source>
</reference>
<dbReference type="HOGENOM" id="CLU_2080527_0_0_6"/>
<dbReference type="OrthoDB" id="90212at2"/>
<dbReference type="AlphaFoldDB" id="C8NBC4"/>
<proteinExistence type="predicted"/>
<dbReference type="Proteomes" id="UP000004870">
    <property type="component" value="Unassembled WGS sequence"/>
</dbReference>
<evidence type="ECO:0000313" key="2">
    <source>
        <dbReference type="EMBL" id="EEV88092.1"/>
    </source>
</evidence>
<dbReference type="EMBL" id="ACKY01000102">
    <property type="protein sequence ID" value="EEV88092.1"/>
    <property type="molecule type" value="Genomic_DNA"/>
</dbReference>
<sequence length="117" mass="12241">MLAALPVIASAAPYQQGGSATATVDAGERVEKVNTITAIVKKDGKPDRKSPVGTSEKDFNRSGNPVRIIWYGNPNDADRKIAQTGALNNGHIHGKVVATGTLTTKKTEKGSTVELNG</sequence>
<dbReference type="RefSeq" id="WP_004141787.1">
    <property type="nucleotide sequence ID" value="NZ_GG694027.1"/>
</dbReference>
<feature type="region of interest" description="Disordered" evidence="1">
    <location>
        <begin position="41"/>
        <end position="67"/>
    </location>
</feature>
<dbReference type="GeneID" id="84790300"/>
<comment type="caution">
    <text evidence="2">The sequence shown here is derived from an EMBL/GenBank/DDBJ whole genome shotgun (WGS) entry which is preliminary data.</text>
</comment>